<dbReference type="OrthoDB" id="9800865at2"/>
<comment type="pathway">
    <text evidence="1">Cofactor biosynthesis; riboflavin biosynthesis.</text>
</comment>
<dbReference type="Proteomes" id="UP000192907">
    <property type="component" value="Unassembled WGS sequence"/>
</dbReference>
<dbReference type="AlphaFoldDB" id="A0A1Y6B706"/>
<evidence type="ECO:0000256" key="1">
    <source>
        <dbReference type="ARBA" id="ARBA00005104"/>
    </source>
</evidence>
<reference evidence="6" key="1">
    <citation type="submission" date="2017-04" db="EMBL/GenBank/DDBJ databases">
        <authorList>
            <person name="Varghese N."/>
            <person name="Submissions S."/>
        </authorList>
    </citation>
    <scope>NUCLEOTIDE SEQUENCE [LARGE SCALE GENOMIC DNA]</scope>
    <source>
        <strain evidence="6">RKEM611</strain>
    </source>
</reference>
<dbReference type="EMBL" id="FWZT01000001">
    <property type="protein sequence ID" value="SME87859.1"/>
    <property type="molecule type" value="Genomic_DNA"/>
</dbReference>
<evidence type="ECO:0000313" key="5">
    <source>
        <dbReference type="EMBL" id="SME87859.1"/>
    </source>
</evidence>
<dbReference type="PANTHER" id="PTHR38011:SF7">
    <property type="entry name" value="2,5-DIAMINO-6-RIBOSYLAMINO-4(3H)-PYRIMIDINONE 5'-PHOSPHATE REDUCTASE"/>
    <property type="match status" value="1"/>
</dbReference>
<evidence type="ECO:0000313" key="6">
    <source>
        <dbReference type="Proteomes" id="UP000192907"/>
    </source>
</evidence>
<proteinExistence type="predicted"/>
<dbReference type="RefSeq" id="WP_132314812.1">
    <property type="nucleotide sequence ID" value="NZ_FWZT01000001.1"/>
</dbReference>
<dbReference type="GO" id="GO:0008703">
    <property type="term" value="F:5-amino-6-(5-phosphoribosylamino)uracil reductase activity"/>
    <property type="evidence" value="ECO:0007669"/>
    <property type="project" value="InterPro"/>
</dbReference>
<dbReference type="STRING" id="1513793.SAMN06296036_10144"/>
<feature type="domain" description="Bacterial bifunctional deaminase-reductase C-terminal" evidence="4">
    <location>
        <begin position="6"/>
        <end position="197"/>
    </location>
</feature>
<dbReference type="InterPro" id="IPR024072">
    <property type="entry name" value="DHFR-like_dom_sf"/>
</dbReference>
<name>A0A1Y6B706_9BACT</name>
<dbReference type="SUPFAM" id="SSF53597">
    <property type="entry name" value="Dihydrofolate reductase-like"/>
    <property type="match status" value="1"/>
</dbReference>
<evidence type="ECO:0000256" key="3">
    <source>
        <dbReference type="ARBA" id="ARBA00023002"/>
    </source>
</evidence>
<accession>A0A1Y6B706</accession>
<dbReference type="Pfam" id="PF01872">
    <property type="entry name" value="RibD_C"/>
    <property type="match status" value="1"/>
</dbReference>
<dbReference type="Gene3D" id="3.40.430.10">
    <property type="entry name" value="Dihydrofolate Reductase, subunit A"/>
    <property type="match status" value="1"/>
</dbReference>
<protein>
    <submittedName>
        <fullName evidence="5">Pyrimidine reductase, riboflavin biosynthesis</fullName>
    </submittedName>
</protein>
<dbReference type="PANTHER" id="PTHR38011">
    <property type="entry name" value="DIHYDROFOLATE REDUCTASE FAMILY PROTEIN (AFU_ORTHOLOGUE AFUA_8G06820)"/>
    <property type="match status" value="1"/>
</dbReference>
<organism evidence="5 6">
    <name type="scientific">Pseudobacteriovorax antillogorgiicola</name>
    <dbReference type="NCBI Taxonomy" id="1513793"/>
    <lineage>
        <taxon>Bacteria</taxon>
        <taxon>Pseudomonadati</taxon>
        <taxon>Bdellovibrionota</taxon>
        <taxon>Oligoflexia</taxon>
        <taxon>Oligoflexales</taxon>
        <taxon>Pseudobacteriovoracaceae</taxon>
        <taxon>Pseudobacteriovorax</taxon>
    </lineage>
</organism>
<dbReference type="InterPro" id="IPR050765">
    <property type="entry name" value="Riboflavin_Biosynth_HTPR"/>
</dbReference>
<dbReference type="GO" id="GO:0009231">
    <property type="term" value="P:riboflavin biosynthetic process"/>
    <property type="evidence" value="ECO:0007669"/>
    <property type="project" value="InterPro"/>
</dbReference>
<evidence type="ECO:0000256" key="2">
    <source>
        <dbReference type="ARBA" id="ARBA00022857"/>
    </source>
</evidence>
<sequence length="207" mass="23124">MILTNVMAASIDGRIGNQSIEGDMARQEGGLSSDADQSHLRQEISQADAIIVGASSIRANGECLHHPGRQGLPPTWYIFTTSPMPESYQFWQQHDIKRVLLSPKKIPIHDPEVELRMIKGDPAQFAYQQAKADGCQRTLLFGGGVINRWFYNEKLVDELVLTLAPKIVGQEGTPFLVEPQLHDGVTLRLLTSQVIENFVFLRYAVQK</sequence>
<gene>
    <name evidence="5" type="ORF">SAMN06296036_10144</name>
</gene>
<keyword evidence="6" id="KW-1185">Reference proteome</keyword>
<keyword evidence="3" id="KW-0560">Oxidoreductase</keyword>
<keyword evidence="2" id="KW-0521">NADP</keyword>
<dbReference type="InterPro" id="IPR002734">
    <property type="entry name" value="RibDG_C"/>
</dbReference>
<evidence type="ECO:0000259" key="4">
    <source>
        <dbReference type="Pfam" id="PF01872"/>
    </source>
</evidence>